<evidence type="ECO:0000256" key="1">
    <source>
        <dbReference type="ARBA" id="ARBA00004651"/>
    </source>
</evidence>
<dbReference type="PANTHER" id="PTHR42643">
    <property type="entry name" value="IONOTROPIC RECEPTOR 20A-RELATED"/>
    <property type="match status" value="1"/>
</dbReference>
<feature type="transmembrane region" description="Helical" evidence="8">
    <location>
        <begin position="340"/>
        <end position="357"/>
    </location>
</feature>
<gene>
    <name evidence="10" type="ORF">GWI33_016672</name>
</gene>
<dbReference type="SUPFAM" id="SSF53850">
    <property type="entry name" value="Periplasmic binding protein-like II"/>
    <property type="match status" value="1"/>
</dbReference>
<evidence type="ECO:0000256" key="7">
    <source>
        <dbReference type="ARBA" id="ARBA00023180"/>
    </source>
</evidence>
<keyword evidence="11" id="KW-1185">Reference proteome</keyword>
<dbReference type="PANTHER" id="PTHR42643:SF24">
    <property type="entry name" value="IONOTROPIC RECEPTOR 60A"/>
    <property type="match status" value="1"/>
</dbReference>
<dbReference type="AlphaFoldDB" id="A0A834M6W7"/>
<feature type="transmembrane region" description="Helical" evidence="8">
    <location>
        <begin position="284"/>
        <end position="309"/>
    </location>
</feature>
<feature type="chain" id="PRO_5032535763" description="Ionotropic receptor" evidence="9">
    <location>
        <begin position="22"/>
        <end position="527"/>
    </location>
</feature>
<reference evidence="10" key="1">
    <citation type="submission" date="2020-08" db="EMBL/GenBank/DDBJ databases">
        <title>Genome sequencing and assembly of the red palm weevil Rhynchophorus ferrugineus.</title>
        <authorList>
            <person name="Dias G.B."/>
            <person name="Bergman C.M."/>
            <person name="Manee M."/>
        </authorList>
    </citation>
    <scope>NUCLEOTIDE SEQUENCE</scope>
    <source>
        <strain evidence="10">AA-2017</strain>
        <tissue evidence="10">Whole larva</tissue>
    </source>
</reference>
<proteinExistence type="predicted"/>
<evidence type="ECO:0008006" key="12">
    <source>
        <dbReference type="Google" id="ProtNLM"/>
    </source>
</evidence>
<dbReference type="Proteomes" id="UP000625711">
    <property type="component" value="Unassembled WGS sequence"/>
</dbReference>
<dbReference type="EMBL" id="JAACXV010014111">
    <property type="protein sequence ID" value="KAF7270346.1"/>
    <property type="molecule type" value="Genomic_DNA"/>
</dbReference>
<evidence type="ECO:0000256" key="5">
    <source>
        <dbReference type="ARBA" id="ARBA00023136"/>
    </source>
</evidence>
<keyword evidence="9" id="KW-0732">Signal</keyword>
<comment type="caution">
    <text evidence="10">The sequence shown here is derived from an EMBL/GenBank/DDBJ whole genome shotgun (WGS) entry which is preliminary data.</text>
</comment>
<keyword evidence="6" id="KW-0675">Receptor</keyword>
<evidence type="ECO:0000313" key="11">
    <source>
        <dbReference type="Proteomes" id="UP000625711"/>
    </source>
</evidence>
<accession>A0A834M6W7</accession>
<evidence type="ECO:0000313" key="10">
    <source>
        <dbReference type="EMBL" id="KAF7270346.1"/>
    </source>
</evidence>
<comment type="subcellular location">
    <subcellularLocation>
        <location evidence="1">Cell membrane</location>
        <topology evidence="1">Multi-pass membrane protein</topology>
    </subcellularLocation>
</comment>
<keyword evidence="7" id="KW-0325">Glycoprotein</keyword>
<evidence type="ECO:0000256" key="3">
    <source>
        <dbReference type="ARBA" id="ARBA00022692"/>
    </source>
</evidence>
<keyword evidence="3 8" id="KW-0812">Transmembrane</keyword>
<evidence type="ECO:0000256" key="6">
    <source>
        <dbReference type="ARBA" id="ARBA00023170"/>
    </source>
</evidence>
<dbReference type="GO" id="GO:0005886">
    <property type="term" value="C:plasma membrane"/>
    <property type="evidence" value="ECO:0007669"/>
    <property type="project" value="UniProtKB-SubCell"/>
</dbReference>
<name>A0A834M6W7_RHYFE</name>
<feature type="signal peptide" evidence="9">
    <location>
        <begin position="1"/>
        <end position="21"/>
    </location>
</feature>
<organism evidence="10 11">
    <name type="scientific">Rhynchophorus ferrugineus</name>
    <name type="common">Red palm weevil</name>
    <name type="synonym">Curculio ferrugineus</name>
    <dbReference type="NCBI Taxonomy" id="354439"/>
    <lineage>
        <taxon>Eukaryota</taxon>
        <taxon>Metazoa</taxon>
        <taxon>Ecdysozoa</taxon>
        <taxon>Arthropoda</taxon>
        <taxon>Hexapoda</taxon>
        <taxon>Insecta</taxon>
        <taxon>Pterygota</taxon>
        <taxon>Neoptera</taxon>
        <taxon>Endopterygota</taxon>
        <taxon>Coleoptera</taxon>
        <taxon>Polyphaga</taxon>
        <taxon>Cucujiformia</taxon>
        <taxon>Curculionidae</taxon>
        <taxon>Dryophthorinae</taxon>
        <taxon>Rhynchophorus</taxon>
    </lineage>
</organism>
<evidence type="ECO:0000256" key="2">
    <source>
        <dbReference type="ARBA" id="ARBA00022475"/>
    </source>
</evidence>
<keyword evidence="5 8" id="KW-0472">Membrane</keyword>
<dbReference type="OrthoDB" id="6819047at2759"/>
<evidence type="ECO:0000256" key="4">
    <source>
        <dbReference type="ARBA" id="ARBA00022989"/>
    </source>
</evidence>
<sequence length="527" mass="60940">MIRSLKYIFLYINIIWSVLDAYNDTSTYRDLIEVVISSEVVSNLAFICHKDSVDLCNDTLVWVKRPYQIFNFAQNRLELTMNSKINLLVFLVQTKDIEEIFRHLFVSQRNVILFLSIITANEVSIITQKLFREYFFVNLAFLCINTSTIIRYNPFSDALKESRDISLVFEDFTENIYGYPLKVGSYWFKWKRYDFDTLMGMEIVKQLNATAVLVPPGYGGLGFRMKNGTYNGQLQQAMSRMIHVGFTSRFVELRNYFLVDNTYVHDVVDIRIILPIRNHIFKNIVLVMPLTVWLVTLLVLTLLSLYLTLSVHQPIMVSLLTSIRLLTGGWINVKPIKHLRILLVAVMFFCFVIDNYFQTRLISVLTVPMHEPSLETLREASDSSLTFMSENILRYPLSILESPDQKTLTNIKAKNQFVSTSKFLKMISECSTNNGFIGSKEMVLIYGEEITEKKYHTEKCFYPLKESLGSIFMSFIVPKGSPLLGRINAIIMRISQAGLPGYWDKSNMVLLEDTEIAFHFNENVSCK</sequence>
<evidence type="ECO:0000256" key="8">
    <source>
        <dbReference type="SAM" id="Phobius"/>
    </source>
</evidence>
<protein>
    <recommendedName>
        <fullName evidence="12">Ionotropic receptor</fullName>
    </recommendedName>
</protein>
<keyword evidence="4 8" id="KW-1133">Transmembrane helix</keyword>
<keyword evidence="2" id="KW-1003">Cell membrane</keyword>
<dbReference type="InterPro" id="IPR052192">
    <property type="entry name" value="Insect_Ionotropic_Sensory_Rcpt"/>
</dbReference>
<evidence type="ECO:0000256" key="9">
    <source>
        <dbReference type="SAM" id="SignalP"/>
    </source>
</evidence>